<sequence length="526" mass="55405">MSALLWLIAALVGVQWLFARWNLQQLPTLEQAAAARDAGQPDADAAAVCGGASAAETRPVRTREASAGLAGRDSYCTPAVPQDGYADCTPASPKGRYADCLPAGLKGRYAVRVPAGPRDLHACYSPASPKGRPADCATAPTGSCGPLGISVLIPARNEARNIAACLRSVLAQSETPLEVIVLDDRSEDGTAELAAAFLQAHPQLRVIRGEEPPPGWTGKAFACHQLAQAARAPWLFFLDADARLEPGALARFAAAAEALGPGLVTGFPRQEVVTPLERLIVPLMMFTVACHLPIPLVRRSADPRFAAAHGACLLIAREAYRAVGGHEAIRGALVDDMELARAVKRAGYPLLLADVHRDIHMRMYTSSAEVWQGYRKNIFAGTGRSHVLLGTVLVVYFLLYVLPALTAAAALLALGTGLLSGAGLEGFHISAGRGSFADFMPSGKSGGWLHLLVPALTACALGWALKATIDTRNGQSPKLGALLPVSIAALIALAADSWRLAVTGRGYVWKGRAYHHSKASPEVKSK</sequence>
<dbReference type="CDD" id="cd00761">
    <property type="entry name" value="Glyco_tranf_GTA_type"/>
    <property type="match status" value="1"/>
</dbReference>
<feature type="transmembrane region" description="Helical" evidence="1">
    <location>
        <begin position="448"/>
        <end position="469"/>
    </location>
</feature>
<dbReference type="PANTHER" id="PTHR43646">
    <property type="entry name" value="GLYCOSYLTRANSFERASE"/>
    <property type="match status" value="1"/>
</dbReference>
<keyword evidence="4" id="KW-1185">Reference proteome</keyword>
<dbReference type="PANTHER" id="PTHR43646:SF3">
    <property type="entry name" value="SLR1566 PROTEIN"/>
    <property type="match status" value="1"/>
</dbReference>
<reference evidence="3 4" key="1">
    <citation type="submission" date="2017-03" db="EMBL/GenBank/DDBJ databases">
        <title>Isolation of Levoglucosan Utilizing Bacteria.</title>
        <authorList>
            <person name="Arya A.S."/>
        </authorList>
    </citation>
    <scope>NUCLEOTIDE SEQUENCE [LARGE SCALE GENOMIC DNA]</scope>
    <source>
        <strain evidence="3 4">MEC069</strain>
    </source>
</reference>
<protein>
    <recommendedName>
        <fullName evidence="2">Glycosyltransferase 2-like domain-containing protein</fullName>
    </recommendedName>
</protein>
<feature type="transmembrane region" description="Helical" evidence="1">
    <location>
        <begin position="385"/>
        <end position="402"/>
    </location>
</feature>
<evidence type="ECO:0000259" key="2">
    <source>
        <dbReference type="Pfam" id="PF00535"/>
    </source>
</evidence>
<evidence type="ECO:0000313" key="4">
    <source>
        <dbReference type="Proteomes" id="UP000298246"/>
    </source>
</evidence>
<feature type="domain" description="Glycosyltransferase 2-like" evidence="2">
    <location>
        <begin position="150"/>
        <end position="320"/>
    </location>
</feature>
<dbReference type="Pfam" id="PF00535">
    <property type="entry name" value="Glycos_transf_2"/>
    <property type="match status" value="1"/>
</dbReference>
<evidence type="ECO:0000313" key="3">
    <source>
        <dbReference type="EMBL" id="TFE87801.1"/>
    </source>
</evidence>
<dbReference type="Proteomes" id="UP000298246">
    <property type="component" value="Unassembled WGS sequence"/>
</dbReference>
<dbReference type="RefSeq" id="WP_134752842.1">
    <property type="nucleotide sequence ID" value="NZ_MYFO02000012.1"/>
</dbReference>
<proteinExistence type="predicted"/>
<dbReference type="OrthoDB" id="9800276at2"/>
<accession>A0A4Y8Q1X9</accession>
<dbReference type="InterPro" id="IPR001173">
    <property type="entry name" value="Glyco_trans_2-like"/>
</dbReference>
<name>A0A4Y8Q1X9_9BACL</name>
<dbReference type="SUPFAM" id="SSF53448">
    <property type="entry name" value="Nucleotide-diphospho-sugar transferases"/>
    <property type="match status" value="1"/>
</dbReference>
<dbReference type="Gene3D" id="3.90.550.10">
    <property type="entry name" value="Spore Coat Polysaccharide Biosynthesis Protein SpsA, Chain A"/>
    <property type="match status" value="1"/>
</dbReference>
<organism evidence="3 4">
    <name type="scientific">Paenibacillus athensensis</name>
    <dbReference type="NCBI Taxonomy" id="1967502"/>
    <lineage>
        <taxon>Bacteria</taxon>
        <taxon>Bacillati</taxon>
        <taxon>Bacillota</taxon>
        <taxon>Bacilli</taxon>
        <taxon>Bacillales</taxon>
        <taxon>Paenibacillaceae</taxon>
        <taxon>Paenibacillus</taxon>
    </lineage>
</organism>
<gene>
    <name evidence="3" type="ORF">B5M42_11385</name>
</gene>
<dbReference type="EMBL" id="MYFO01000012">
    <property type="protein sequence ID" value="TFE87801.1"/>
    <property type="molecule type" value="Genomic_DNA"/>
</dbReference>
<keyword evidence="1" id="KW-0472">Membrane</keyword>
<feature type="transmembrane region" description="Helical" evidence="1">
    <location>
        <begin position="408"/>
        <end position="427"/>
    </location>
</feature>
<keyword evidence="1" id="KW-0812">Transmembrane</keyword>
<keyword evidence="1" id="KW-1133">Transmembrane helix</keyword>
<dbReference type="InterPro" id="IPR029044">
    <property type="entry name" value="Nucleotide-diphossugar_trans"/>
</dbReference>
<dbReference type="AlphaFoldDB" id="A0A4Y8Q1X9"/>
<evidence type="ECO:0000256" key="1">
    <source>
        <dbReference type="SAM" id="Phobius"/>
    </source>
</evidence>
<comment type="caution">
    <text evidence="3">The sequence shown here is derived from an EMBL/GenBank/DDBJ whole genome shotgun (WGS) entry which is preliminary data.</text>
</comment>